<feature type="non-terminal residue" evidence="11">
    <location>
        <position position="327"/>
    </location>
</feature>
<evidence type="ECO:0000259" key="10">
    <source>
        <dbReference type="Pfam" id="PF00483"/>
    </source>
</evidence>
<dbReference type="Gene3D" id="3.90.550.10">
    <property type="entry name" value="Spore Coat Polysaccharide Biosynthesis Protein SpsA, Chain A"/>
    <property type="match status" value="1"/>
</dbReference>
<comment type="subunit">
    <text evidence="9">Component of the translation initiation factor 2B (eIF2B) complex which is a heterodecamer of two sets of five different subunits: alpha, beta, gamma, delta and epsilon. Subunits alpha, beta and delta comprise a regulatory subcomplex and subunits epsilon and gamma comprise a catalytic subcomplex. Within the complex, the hexameric regulatory complex resides at the center, with the two heterodimeric catalytic subcomplexes bound on opposite sides.</text>
</comment>
<dbReference type="GO" id="GO:0005851">
    <property type="term" value="C:eukaryotic translation initiation factor 2B complex"/>
    <property type="evidence" value="ECO:0007669"/>
    <property type="project" value="TreeGrafter"/>
</dbReference>
<sequence length="327" mass="36934">MVKEFQAVVLAAGKGTRMTELTASKAKCLLPIGNKPMLWYPLQLLERNGIREAIVVVMEQVRSEVQATLDRSGLKIRVEYVGIPGAEDWGTADTLRHLSDRIKTDVLIVSCDLVTDMKLFPVFDMFRKHSAGVVALFFHPSHLESTTPGPKSKQKPERDLVGLDTDTSRLVFLASVSDFDDVVPLSCRLLRKHKKVSMFSQLTDAHLYLLKKWVVDYLQHDRNLSTLKGELIPHIVKKQTSKLNTARRATDVNPGNGDEVKKDLVHFAQEDCLVHKIRELSFYNDHTGDMEPVYHGDIVRCYAYVAPKEQFGVRANTVAAYFNLNTK</sequence>
<dbReference type="SUPFAM" id="SSF53448">
    <property type="entry name" value="Nucleotide-diphospho-sugar transferases"/>
    <property type="match status" value="1"/>
</dbReference>
<evidence type="ECO:0000256" key="4">
    <source>
        <dbReference type="ARBA" id="ARBA00022540"/>
    </source>
</evidence>
<dbReference type="GO" id="GO:0005085">
    <property type="term" value="F:guanyl-nucleotide exchange factor activity"/>
    <property type="evidence" value="ECO:0007669"/>
    <property type="project" value="TreeGrafter"/>
</dbReference>
<dbReference type="GO" id="GO:0002183">
    <property type="term" value="P:cytoplasmic translational initiation"/>
    <property type="evidence" value="ECO:0007669"/>
    <property type="project" value="TreeGrafter"/>
</dbReference>
<keyword evidence="5" id="KW-0648">Protein biosynthesis</keyword>
<comment type="subcellular location">
    <subcellularLocation>
        <location evidence="1">Cytoplasm</location>
        <location evidence="1">Cytosol</location>
    </subcellularLocation>
</comment>
<evidence type="ECO:0000256" key="2">
    <source>
        <dbReference type="ARBA" id="ARBA00007878"/>
    </source>
</evidence>
<comment type="similarity">
    <text evidence="2">Belongs to the eIF-2B gamma/epsilon subunits family.</text>
</comment>
<dbReference type="InterPro" id="IPR029044">
    <property type="entry name" value="Nucleotide-diphossugar_trans"/>
</dbReference>
<dbReference type="GO" id="GO:0003743">
    <property type="term" value="F:translation initiation factor activity"/>
    <property type="evidence" value="ECO:0007669"/>
    <property type="project" value="UniProtKB-KW"/>
</dbReference>
<proteinExistence type="inferred from homology"/>
<dbReference type="PANTHER" id="PTHR45989:SF1">
    <property type="entry name" value="TRANSLATION INITIATION FACTOR EIF-2B SUBUNIT GAMMA"/>
    <property type="match status" value="1"/>
</dbReference>
<dbReference type="Proteomes" id="UP001233999">
    <property type="component" value="Unassembled WGS sequence"/>
</dbReference>
<dbReference type="EMBL" id="JASPKZ010000033">
    <property type="protein sequence ID" value="KAJ9601166.1"/>
    <property type="molecule type" value="Genomic_DNA"/>
</dbReference>
<dbReference type="GO" id="GO:0005829">
    <property type="term" value="C:cytosol"/>
    <property type="evidence" value="ECO:0007669"/>
    <property type="project" value="UniProtKB-SubCell"/>
</dbReference>
<evidence type="ECO:0000313" key="11">
    <source>
        <dbReference type="EMBL" id="KAJ9601166.1"/>
    </source>
</evidence>
<evidence type="ECO:0000256" key="6">
    <source>
        <dbReference type="ARBA" id="ARBA00044196"/>
    </source>
</evidence>
<name>A0AAD8ESZ7_DIPPU</name>
<dbReference type="Pfam" id="PF00483">
    <property type="entry name" value="NTP_transferase"/>
    <property type="match status" value="1"/>
</dbReference>
<comment type="caution">
    <text evidence="11">The sequence shown here is derived from an EMBL/GenBank/DDBJ whole genome shotgun (WGS) entry which is preliminary data.</text>
</comment>
<keyword evidence="3" id="KW-0963">Cytoplasm</keyword>
<keyword evidence="4" id="KW-0396">Initiation factor</keyword>
<evidence type="ECO:0000256" key="1">
    <source>
        <dbReference type="ARBA" id="ARBA00004514"/>
    </source>
</evidence>
<dbReference type="InterPro" id="IPR051960">
    <property type="entry name" value="eIF2B_gamma"/>
</dbReference>
<protein>
    <recommendedName>
        <fullName evidence="6">Translation initiation factor eIF2B subunit gamma</fullName>
    </recommendedName>
    <alternativeName>
        <fullName evidence="7">eIF2B GDP-GTP exchange factor subunit gamma</fullName>
    </alternativeName>
</protein>
<evidence type="ECO:0000256" key="9">
    <source>
        <dbReference type="ARBA" id="ARBA00046432"/>
    </source>
</evidence>
<feature type="domain" description="Nucleotidyl transferase" evidence="10">
    <location>
        <begin position="7"/>
        <end position="140"/>
    </location>
</feature>
<evidence type="ECO:0000256" key="8">
    <source>
        <dbReference type="ARBA" id="ARBA00045373"/>
    </source>
</evidence>
<dbReference type="InterPro" id="IPR005835">
    <property type="entry name" value="NTP_transferase_dom"/>
</dbReference>
<organism evidence="11 12">
    <name type="scientific">Diploptera punctata</name>
    <name type="common">Pacific beetle cockroach</name>
    <dbReference type="NCBI Taxonomy" id="6984"/>
    <lineage>
        <taxon>Eukaryota</taxon>
        <taxon>Metazoa</taxon>
        <taxon>Ecdysozoa</taxon>
        <taxon>Arthropoda</taxon>
        <taxon>Hexapoda</taxon>
        <taxon>Insecta</taxon>
        <taxon>Pterygota</taxon>
        <taxon>Neoptera</taxon>
        <taxon>Polyneoptera</taxon>
        <taxon>Dictyoptera</taxon>
        <taxon>Blattodea</taxon>
        <taxon>Blaberoidea</taxon>
        <taxon>Blaberidae</taxon>
        <taxon>Diplopterinae</taxon>
        <taxon>Diploptera</taxon>
    </lineage>
</organism>
<reference evidence="11" key="2">
    <citation type="submission" date="2023-05" db="EMBL/GenBank/DDBJ databases">
        <authorList>
            <person name="Fouks B."/>
        </authorList>
    </citation>
    <scope>NUCLEOTIDE SEQUENCE</scope>
    <source>
        <strain evidence="11">Stay&amp;Tobe</strain>
        <tissue evidence="11">Testes</tissue>
    </source>
</reference>
<evidence type="ECO:0000313" key="12">
    <source>
        <dbReference type="Proteomes" id="UP001233999"/>
    </source>
</evidence>
<evidence type="ECO:0000256" key="7">
    <source>
        <dbReference type="ARBA" id="ARBA00044229"/>
    </source>
</evidence>
<reference evidence="11" key="1">
    <citation type="journal article" date="2023" name="IScience">
        <title>Live-bearing cockroach genome reveals convergent evolutionary mechanisms linked to viviparity in insects and beyond.</title>
        <authorList>
            <person name="Fouks B."/>
            <person name="Harrison M.C."/>
            <person name="Mikhailova A.A."/>
            <person name="Marchal E."/>
            <person name="English S."/>
            <person name="Carruthers M."/>
            <person name="Jennings E.C."/>
            <person name="Chiamaka E.L."/>
            <person name="Frigard R.A."/>
            <person name="Pippel M."/>
            <person name="Attardo G.M."/>
            <person name="Benoit J.B."/>
            <person name="Bornberg-Bauer E."/>
            <person name="Tobe S.S."/>
        </authorList>
    </citation>
    <scope>NUCLEOTIDE SEQUENCE</scope>
    <source>
        <strain evidence="11">Stay&amp;Tobe</strain>
    </source>
</reference>
<comment type="function">
    <text evidence="8">Acts as a component of the translation initiation factor 2B (eIF2B) complex, which catalyzes the exchange of GDP for GTP on the eukaryotic initiation factor 2 (eIF2) complex gamma subunit. Its guanine nucleotide exchange factor activity is repressed when bound to eIF2 complex phosphorylated on the alpha subunit, thereby limiting the amount of methionyl-initiator methionine tRNA available to the ribosome and consequently global translation is repressed.</text>
</comment>
<dbReference type="AlphaFoldDB" id="A0AAD8ESZ7"/>
<keyword evidence="12" id="KW-1185">Reference proteome</keyword>
<dbReference type="CDD" id="cd04198">
    <property type="entry name" value="eIF-2B_gamma_N"/>
    <property type="match status" value="1"/>
</dbReference>
<gene>
    <name evidence="11" type="ORF">L9F63_000686</name>
</gene>
<accession>A0AAD8ESZ7</accession>
<dbReference type="PANTHER" id="PTHR45989">
    <property type="entry name" value="TRANSLATION INITIATION FACTOR EIF-2B SUBUNIT GAMMA"/>
    <property type="match status" value="1"/>
</dbReference>
<evidence type="ECO:0000256" key="5">
    <source>
        <dbReference type="ARBA" id="ARBA00022917"/>
    </source>
</evidence>
<evidence type="ECO:0000256" key="3">
    <source>
        <dbReference type="ARBA" id="ARBA00022490"/>
    </source>
</evidence>